<dbReference type="Proteomes" id="UP000238205">
    <property type="component" value="Unassembled WGS sequence"/>
</dbReference>
<dbReference type="InterPro" id="IPR005119">
    <property type="entry name" value="LysR_subst-bd"/>
</dbReference>
<dbReference type="SUPFAM" id="SSF53850">
    <property type="entry name" value="Periplasmic binding protein-like II"/>
    <property type="match status" value="1"/>
</dbReference>
<dbReference type="OrthoDB" id="9803735at2"/>
<reference evidence="7 8" key="1">
    <citation type="submission" date="2018-03" db="EMBL/GenBank/DDBJ databases">
        <title>Genomic Encyclopedia of Archaeal and Bacterial Type Strains, Phase II (KMG-II): from individual species to whole genera.</title>
        <authorList>
            <person name="Goeker M."/>
        </authorList>
    </citation>
    <scope>NUCLEOTIDE SEQUENCE [LARGE SCALE GENOMIC DNA]</scope>
    <source>
        <strain evidence="7 8">DSM 13175</strain>
    </source>
</reference>
<dbReference type="GO" id="GO:0003700">
    <property type="term" value="F:DNA-binding transcription factor activity"/>
    <property type="evidence" value="ECO:0007669"/>
    <property type="project" value="InterPro"/>
</dbReference>
<evidence type="ECO:0000256" key="2">
    <source>
        <dbReference type="ARBA" id="ARBA00023015"/>
    </source>
</evidence>
<dbReference type="InterPro" id="IPR036390">
    <property type="entry name" value="WH_DNA-bd_sf"/>
</dbReference>
<evidence type="ECO:0000256" key="3">
    <source>
        <dbReference type="ARBA" id="ARBA00023125"/>
    </source>
</evidence>
<dbReference type="SUPFAM" id="SSF46785">
    <property type="entry name" value="Winged helix' DNA-binding domain"/>
    <property type="match status" value="1"/>
</dbReference>
<keyword evidence="8" id="KW-1185">Reference proteome</keyword>
<evidence type="ECO:0000256" key="4">
    <source>
        <dbReference type="ARBA" id="ARBA00023163"/>
    </source>
</evidence>
<dbReference type="PRINTS" id="PR00039">
    <property type="entry name" value="HTHLYSR"/>
</dbReference>
<dbReference type="Gene3D" id="1.10.10.10">
    <property type="entry name" value="Winged helix-like DNA-binding domain superfamily/Winged helix DNA-binding domain"/>
    <property type="match status" value="1"/>
</dbReference>
<name>A0A2T0WAB6_9LACT</name>
<gene>
    <name evidence="7" type="ORF">CLV38_10365</name>
</gene>
<dbReference type="Pfam" id="PF00126">
    <property type="entry name" value="HTH_1"/>
    <property type="match status" value="1"/>
</dbReference>
<comment type="caution">
    <text evidence="7">The sequence shown here is derived from an EMBL/GenBank/DDBJ whole genome shotgun (WGS) entry which is preliminary data.</text>
</comment>
<dbReference type="Gene3D" id="3.40.190.290">
    <property type="match status" value="1"/>
</dbReference>
<dbReference type="InterPro" id="IPR000847">
    <property type="entry name" value="LysR_HTH_N"/>
</dbReference>
<dbReference type="AlphaFoldDB" id="A0A2T0WAB6"/>
<dbReference type="GO" id="GO:0005829">
    <property type="term" value="C:cytosol"/>
    <property type="evidence" value="ECO:0007669"/>
    <property type="project" value="TreeGrafter"/>
</dbReference>
<dbReference type="InterPro" id="IPR036388">
    <property type="entry name" value="WH-like_DNA-bd_sf"/>
</dbReference>
<proteinExistence type="inferred from homology"/>
<evidence type="ECO:0000256" key="1">
    <source>
        <dbReference type="ARBA" id="ARBA00009437"/>
    </source>
</evidence>
<sequence length="301" mass="34687">MDIKQLVYFVAIVEHDFNMSQASKHLHLSQPALSQTIANLEKNENIQVFERSHGRLQNLTATGEVLLAHAKELIEKYDVMMEDLQEESAQLKGNIRIGIPPVVISVVFPEILPKLLAENPKIGFEVKEAGAMELKKDLLLQELPIAVLLKPTGLDSSTTEEVILTKDTLSAFMSVTNPLAEKDQLSWSDLHNQPMAIFDSTYMIHHQLLKKFAGEQIKPQLSLQSASWDLLLNSTRHSNLITVMPTPVAKYYSMEEVVRRDFDHPIYWEVILCRRKQKRYSRVEDYVFNYMRDYYELKNEE</sequence>
<dbReference type="PANTHER" id="PTHR30419">
    <property type="entry name" value="HTH-TYPE TRANSCRIPTIONAL REGULATOR YBHD"/>
    <property type="match status" value="1"/>
</dbReference>
<dbReference type="PANTHER" id="PTHR30419:SF8">
    <property type="entry name" value="NITROGEN ASSIMILATION TRANSCRIPTIONAL ACTIVATOR-RELATED"/>
    <property type="match status" value="1"/>
</dbReference>
<dbReference type="GO" id="GO:0003677">
    <property type="term" value="F:DNA binding"/>
    <property type="evidence" value="ECO:0007669"/>
    <property type="project" value="UniProtKB-KW"/>
</dbReference>
<organism evidence="7 8">
    <name type="scientific">Alkalibacterium olivapovliticus</name>
    <dbReference type="NCBI Taxonomy" id="99907"/>
    <lineage>
        <taxon>Bacteria</taxon>
        <taxon>Bacillati</taxon>
        <taxon>Bacillota</taxon>
        <taxon>Bacilli</taxon>
        <taxon>Lactobacillales</taxon>
        <taxon>Carnobacteriaceae</taxon>
        <taxon>Alkalibacterium</taxon>
    </lineage>
</organism>
<dbReference type="CDD" id="cd05466">
    <property type="entry name" value="PBP2_LTTR_substrate"/>
    <property type="match status" value="1"/>
</dbReference>
<evidence type="ECO:0000313" key="7">
    <source>
        <dbReference type="EMBL" id="PRY83642.1"/>
    </source>
</evidence>
<evidence type="ECO:0000259" key="6">
    <source>
        <dbReference type="PROSITE" id="PS50931"/>
    </source>
</evidence>
<accession>A0A2T0WAB6</accession>
<keyword evidence="4" id="KW-0804">Transcription</keyword>
<keyword evidence="3 7" id="KW-0238">DNA-binding</keyword>
<keyword evidence="2" id="KW-0805">Transcription regulation</keyword>
<evidence type="ECO:0000256" key="5">
    <source>
        <dbReference type="SAM" id="Coils"/>
    </source>
</evidence>
<dbReference type="Pfam" id="PF03466">
    <property type="entry name" value="LysR_substrate"/>
    <property type="match status" value="1"/>
</dbReference>
<feature type="coiled-coil region" evidence="5">
    <location>
        <begin position="67"/>
        <end position="94"/>
    </location>
</feature>
<protein>
    <submittedName>
        <fullName evidence="7">DNA-binding transcriptional LysR family regulator</fullName>
    </submittedName>
</protein>
<dbReference type="PROSITE" id="PS50931">
    <property type="entry name" value="HTH_LYSR"/>
    <property type="match status" value="1"/>
</dbReference>
<keyword evidence="5" id="KW-0175">Coiled coil</keyword>
<feature type="domain" description="HTH lysR-type" evidence="6">
    <location>
        <begin position="1"/>
        <end position="60"/>
    </location>
</feature>
<comment type="similarity">
    <text evidence="1">Belongs to the LysR transcriptional regulatory family.</text>
</comment>
<dbReference type="RefSeq" id="WP_106190986.1">
    <property type="nucleotide sequence ID" value="NZ_PVTO01000003.1"/>
</dbReference>
<evidence type="ECO:0000313" key="8">
    <source>
        <dbReference type="Proteomes" id="UP000238205"/>
    </source>
</evidence>
<dbReference type="EMBL" id="PVTO01000003">
    <property type="protein sequence ID" value="PRY83642.1"/>
    <property type="molecule type" value="Genomic_DNA"/>
</dbReference>
<dbReference type="InterPro" id="IPR050950">
    <property type="entry name" value="HTH-type_LysR_regulators"/>
</dbReference>